<protein>
    <submittedName>
        <fullName evidence="1">Uncharacterized protein</fullName>
    </submittedName>
</protein>
<dbReference type="Proteomes" id="UP001177260">
    <property type="component" value="Unassembled WGS sequence"/>
</dbReference>
<organism evidence="1 2">
    <name type="scientific">Aspergillus melleus</name>
    <dbReference type="NCBI Taxonomy" id="138277"/>
    <lineage>
        <taxon>Eukaryota</taxon>
        <taxon>Fungi</taxon>
        <taxon>Dikarya</taxon>
        <taxon>Ascomycota</taxon>
        <taxon>Pezizomycotina</taxon>
        <taxon>Eurotiomycetes</taxon>
        <taxon>Eurotiomycetidae</taxon>
        <taxon>Eurotiales</taxon>
        <taxon>Aspergillaceae</taxon>
        <taxon>Aspergillus</taxon>
        <taxon>Aspergillus subgen. Circumdati</taxon>
    </lineage>
</organism>
<name>A0ACC3AXG5_9EURO</name>
<evidence type="ECO:0000313" key="1">
    <source>
        <dbReference type="EMBL" id="KAK1142382.1"/>
    </source>
</evidence>
<evidence type="ECO:0000313" key="2">
    <source>
        <dbReference type="Proteomes" id="UP001177260"/>
    </source>
</evidence>
<keyword evidence="2" id="KW-1185">Reference proteome</keyword>
<comment type="caution">
    <text evidence="1">The sequence shown here is derived from an EMBL/GenBank/DDBJ whole genome shotgun (WGS) entry which is preliminary data.</text>
</comment>
<dbReference type="EMBL" id="JAOPJF010000051">
    <property type="protein sequence ID" value="KAK1142382.1"/>
    <property type="molecule type" value="Genomic_DNA"/>
</dbReference>
<gene>
    <name evidence="1" type="ORF">N8T08_007934</name>
</gene>
<proteinExistence type="predicted"/>
<sequence length="373" mass="41660">MSLTTTQTLLWCLDVVDQQPPEDNDLRNQLSQAFSHDLVKVESPLDTIHRLSFAPLQLAMTKVAIDLNLFEMLVSQGRSMSVHELAQATGAHDVLLGRILRYLAAFSLVAETSVDQFAATPVTQGLAVPGFAAGIKHHFDVQLPAWAALPDFLRESEYQNPSDRQRTAFQCAHHTDHTVFTWFMAHPELSADFSAWMAAQRNGERTWLDVFPLDRLVMKTAPTPAPLFVDIAGQARSARGPCPSRRSAVPHPRVERLAHDFWTPQPVTGATFYYMRNVLHEYPDAQCVKLLQLQLAAMGPDSVLLVDELIRPPAGAPRAFVDMDIAVMACLAAQERTQEQWEHIFRSAGLYLVEVLPYVARLGHSVMVVKLSY</sequence>
<accession>A0ACC3AXG5</accession>
<reference evidence="1 2" key="1">
    <citation type="journal article" date="2023" name="ACS Omega">
        <title>Identification of the Neoaspergillic Acid Biosynthesis Gene Cluster by Establishing an In Vitro CRISPR-Ribonucleoprotein Genetic System in Aspergillus melleus.</title>
        <authorList>
            <person name="Yuan B."/>
            <person name="Grau M.F."/>
            <person name="Murata R.M."/>
            <person name="Torok T."/>
            <person name="Venkateswaran K."/>
            <person name="Stajich J.E."/>
            <person name="Wang C.C.C."/>
        </authorList>
    </citation>
    <scope>NUCLEOTIDE SEQUENCE [LARGE SCALE GENOMIC DNA]</scope>
    <source>
        <strain evidence="1 2">IMV 1140</strain>
    </source>
</reference>